<dbReference type="InterPro" id="IPR049704">
    <property type="entry name" value="Aminotrans_3_PPA_site"/>
</dbReference>
<dbReference type="PANTHER" id="PTHR45688:SF13">
    <property type="entry name" value="ALANINE--GLYOXYLATE AMINOTRANSFERASE 2-LIKE"/>
    <property type="match status" value="1"/>
</dbReference>
<keyword evidence="3 4" id="KW-0663">Pyridoxal phosphate</keyword>
<dbReference type="SUPFAM" id="SSF53383">
    <property type="entry name" value="PLP-dependent transferases"/>
    <property type="match status" value="1"/>
</dbReference>
<protein>
    <submittedName>
        <fullName evidence="5">Aspartate aminotransferase family protein</fullName>
    </submittedName>
</protein>
<dbReference type="CDD" id="cd00610">
    <property type="entry name" value="OAT_like"/>
    <property type="match status" value="1"/>
</dbReference>
<dbReference type="AlphaFoldDB" id="A0A2U1TNW7"/>
<sequence length="449" mass="49535">MPQSFSATAGMQNGFDISRLNELNQREKNIVTRRQKLLGPSYKLMYEHPVEFVRGEGVFLYDAEGNAYLDCYNNVPSVGHCNPAVVEAVAKQLAILNTHTRYMSEDILDYSEQLLNTFDSELGHVMYTCTGSEAVDLALRIAKFYTGGTGIIVTDYAYHGITTTVAAISTTMGEYVPVDQHVRTVRAPDAWRAGDGVDIAQRLADDIEAAIKDMHRHGIKFAGFIADSIFSTDGLLTEPAGFLKKALAVVHQYGGVYIADEVQPGFARTGSHMWGYQRHGIVPDLVVMGKPMGNGLPIAGVVAKPELLDDFGRKVRYFNTFAGNPVCIAAAQAVLNEIQTKHLQENSRIIGNYLLNGFRAIAENYSRIGDVRGAGLYHVVEFVKDSRSKEPDPEVTRQVVSELRERRVLISTTGKGGNSLKIRPLLTFRQEHADQLLNAFEDTLKSVMG</sequence>
<keyword evidence="5" id="KW-0032">Aminotransferase</keyword>
<dbReference type="PROSITE" id="PS00600">
    <property type="entry name" value="AA_TRANSFER_CLASS_3"/>
    <property type="match status" value="1"/>
</dbReference>
<dbReference type="GO" id="GO:0008483">
    <property type="term" value="F:transaminase activity"/>
    <property type="evidence" value="ECO:0007669"/>
    <property type="project" value="UniProtKB-KW"/>
</dbReference>
<dbReference type="OrthoDB" id="9801052at2"/>
<dbReference type="InterPro" id="IPR005814">
    <property type="entry name" value="Aminotrans_3"/>
</dbReference>
<keyword evidence="6" id="KW-1185">Reference proteome</keyword>
<comment type="similarity">
    <text evidence="2 4">Belongs to the class-III pyridoxal-phosphate-dependent aminotransferase family.</text>
</comment>
<dbReference type="Gene3D" id="3.40.640.10">
    <property type="entry name" value="Type I PLP-dependent aspartate aminotransferase-like (Major domain)"/>
    <property type="match status" value="1"/>
</dbReference>
<accession>A0A2U1TNW7</accession>
<dbReference type="Pfam" id="PF00202">
    <property type="entry name" value="Aminotran_3"/>
    <property type="match status" value="1"/>
</dbReference>
<dbReference type="PANTHER" id="PTHR45688">
    <property type="match status" value="1"/>
</dbReference>
<reference evidence="5 6" key="1">
    <citation type="submission" date="2018-04" db="EMBL/GenBank/DDBJ databases">
        <title>Brenneria corticis sp.nov.</title>
        <authorList>
            <person name="Li Y."/>
        </authorList>
    </citation>
    <scope>NUCLEOTIDE SEQUENCE [LARGE SCALE GENOMIC DNA]</scope>
    <source>
        <strain evidence="5 6">LMG 27715</strain>
    </source>
</reference>
<dbReference type="InterPro" id="IPR015424">
    <property type="entry name" value="PyrdxlP-dep_Trfase"/>
</dbReference>
<evidence type="ECO:0000313" key="6">
    <source>
        <dbReference type="Proteomes" id="UP000245138"/>
    </source>
</evidence>
<evidence type="ECO:0000256" key="1">
    <source>
        <dbReference type="ARBA" id="ARBA00001933"/>
    </source>
</evidence>
<keyword evidence="5" id="KW-0808">Transferase</keyword>
<organism evidence="5 6">
    <name type="scientific">Brenneria roseae subsp. americana</name>
    <dbReference type="NCBI Taxonomy" id="1508507"/>
    <lineage>
        <taxon>Bacteria</taxon>
        <taxon>Pseudomonadati</taxon>
        <taxon>Pseudomonadota</taxon>
        <taxon>Gammaproteobacteria</taxon>
        <taxon>Enterobacterales</taxon>
        <taxon>Pectobacteriaceae</taxon>
        <taxon>Brenneria</taxon>
    </lineage>
</organism>
<evidence type="ECO:0000256" key="3">
    <source>
        <dbReference type="ARBA" id="ARBA00022898"/>
    </source>
</evidence>
<dbReference type="Gene3D" id="3.90.1150.10">
    <property type="entry name" value="Aspartate Aminotransferase, domain 1"/>
    <property type="match status" value="1"/>
</dbReference>
<evidence type="ECO:0000256" key="4">
    <source>
        <dbReference type="RuleBase" id="RU003560"/>
    </source>
</evidence>
<dbReference type="Proteomes" id="UP000245138">
    <property type="component" value="Unassembled WGS sequence"/>
</dbReference>
<dbReference type="GO" id="GO:0030170">
    <property type="term" value="F:pyridoxal phosphate binding"/>
    <property type="evidence" value="ECO:0007669"/>
    <property type="project" value="InterPro"/>
</dbReference>
<evidence type="ECO:0000256" key="2">
    <source>
        <dbReference type="ARBA" id="ARBA00008954"/>
    </source>
</evidence>
<dbReference type="InterPro" id="IPR015422">
    <property type="entry name" value="PyrdxlP-dep_Trfase_small"/>
</dbReference>
<evidence type="ECO:0000313" key="5">
    <source>
        <dbReference type="EMBL" id="PWC11105.1"/>
    </source>
</evidence>
<gene>
    <name evidence="5" type="ORF">B4923_14510</name>
</gene>
<dbReference type="PIRSF" id="PIRSF000521">
    <property type="entry name" value="Transaminase_4ab_Lys_Orn"/>
    <property type="match status" value="1"/>
</dbReference>
<proteinExistence type="inferred from homology"/>
<comment type="cofactor">
    <cofactor evidence="1">
        <name>pyridoxal 5'-phosphate</name>
        <dbReference type="ChEBI" id="CHEBI:597326"/>
    </cofactor>
</comment>
<dbReference type="EMBL" id="QDKJ01000011">
    <property type="protein sequence ID" value="PWC11105.1"/>
    <property type="molecule type" value="Genomic_DNA"/>
</dbReference>
<name>A0A2U1TNW7_9GAMM</name>
<dbReference type="RefSeq" id="WP_109055077.1">
    <property type="nucleotide sequence ID" value="NZ_QDKJ01000011.1"/>
</dbReference>
<comment type="caution">
    <text evidence="5">The sequence shown here is derived from an EMBL/GenBank/DDBJ whole genome shotgun (WGS) entry which is preliminary data.</text>
</comment>
<dbReference type="InterPro" id="IPR015421">
    <property type="entry name" value="PyrdxlP-dep_Trfase_major"/>
</dbReference>